<accession>A0ABU8JEA2</accession>
<protein>
    <submittedName>
        <fullName evidence="1">Uncharacterized protein</fullName>
    </submittedName>
</protein>
<comment type="caution">
    <text evidence="1">The sequence shown here is derived from an EMBL/GenBank/DDBJ whole genome shotgun (WGS) entry which is preliminary data.</text>
</comment>
<reference evidence="1 2" key="1">
    <citation type="journal article" date="2014" name="Int. J. Syst. Evol. Microbiol.">
        <title>Fulvimonas yonginensis sp. nov., isolated from greenhouse soil, and emended description of the genus Fulvimonas.</title>
        <authorList>
            <person name="Ahn J.H."/>
            <person name="Kim S.J."/>
            <person name="Weon H.Y."/>
            <person name="Hong S.B."/>
            <person name="Seok S.J."/>
            <person name="Kwon S.W."/>
        </authorList>
    </citation>
    <scope>NUCLEOTIDE SEQUENCE [LARGE SCALE GENOMIC DNA]</scope>
    <source>
        <strain evidence="1 2">KACC 16952</strain>
    </source>
</reference>
<sequence length="150" mass="16558">MSHDGIRQAAVLLASLHPRDRAWMRRRLPAGWWTRLRPLLRQIRALAPADAGVLRDVLHEEPGTRPEPPAPDVLLAGLDGLSPVWIARMLTACAPDHRDIYLSGRSPSDQVAIERALREVPGSLPPKLAATLAHLVRQRGERTLMTEASA</sequence>
<organism evidence="1 2">
    <name type="scientific">Fulvimonas yonginensis</name>
    <dbReference type="NCBI Taxonomy" id="1495200"/>
    <lineage>
        <taxon>Bacteria</taxon>
        <taxon>Pseudomonadati</taxon>
        <taxon>Pseudomonadota</taxon>
        <taxon>Gammaproteobacteria</taxon>
        <taxon>Lysobacterales</taxon>
        <taxon>Rhodanobacteraceae</taxon>
        <taxon>Fulvimonas</taxon>
    </lineage>
</organism>
<keyword evidence="2" id="KW-1185">Reference proteome</keyword>
<evidence type="ECO:0000313" key="1">
    <source>
        <dbReference type="EMBL" id="MEI7037466.1"/>
    </source>
</evidence>
<name>A0ABU8JEA2_9GAMM</name>
<evidence type="ECO:0000313" key="2">
    <source>
        <dbReference type="Proteomes" id="UP001381174"/>
    </source>
</evidence>
<dbReference type="EMBL" id="JBBBNY010000008">
    <property type="protein sequence ID" value="MEI7037466.1"/>
    <property type="molecule type" value="Genomic_DNA"/>
</dbReference>
<dbReference type="RefSeq" id="WP_336808096.1">
    <property type="nucleotide sequence ID" value="NZ_JBBBNY010000008.1"/>
</dbReference>
<proteinExistence type="predicted"/>
<gene>
    <name evidence="1" type="ORF">WAT24_11915</name>
</gene>
<dbReference type="Proteomes" id="UP001381174">
    <property type="component" value="Unassembled WGS sequence"/>
</dbReference>